<protein>
    <submittedName>
        <fullName evidence="2">Uncharacterized protein</fullName>
    </submittedName>
</protein>
<keyword evidence="3" id="KW-1185">Reference proteome</keyword>
<gene>
    <name evidence="2" type="ORF">K466DRAFT_595425</name>
</gene>
<accession>A0A5C3PWD5</accession>
<reference evidence="2 3" key="1">
    <citation type="journal article" date="2019" name="Nat. Ecol. Evol.">
        <title>Megaphylogeny resolves global patterns of mushroom evolution.</title>
        <authorList>
            <person name="Varga T."/>
            <person name="Krizsan K."/>
            <person name="Foldi C."/>
            <person name="Dima B."/>
            <person name="Sanchez-Garcia M."/>
            <person name="Sanchez-Ramirez S."/>
            <person name="Szollosi G.J."/>
            <person name="Szarkandi J.G."/>
            <person name="Papp V."/>
            <person name="Albert L."/>
            <person name="Andreopoulos W."/>
            <person name="Angelini C."/>
            <person name="Antonin V."/>
            <person name="Barry K.W."/>
            <person name="Bougher N.L."/>
            <person name="Buchanan P."/>
            <person name="Buyck B."/>
            <person name="Bense V."/>
            <person name="Catcheside P."/>
            <person name="Chovatia M."/>
            <person name="Cooper J."/>
            <person name="Damon W."/>
            <person name="Desjardin D."/>
            <person name="Finy P."/>
            <person name="Geml J."/>
            <person name="Haridas S."/>
            <person name="Hughes K."/>
            <person name="Justo A."/>
            <person name="Karasinski D."/>
            <person name="Kautmanova I."/>
            <person name="Kiss B."/>
            <person name="Kocsube S."/>
            <person name="Kotiranta H."/>
            <person name="LaButti K.M."/>
            <person name="Lechner B.E."/>
            <person name="Liimatainen K."/>
            <person name="Lipzen A."/>
            <person name="Lukacs Z."/>
            <person name="Mihaltcheva S."/>
            <person name="Morgado L.N."/>
            <person name="Niskanen T."/>
            <person name="Noordeloos M.E."/>
            <person name="Ohm R.A."/>
            <person name="Ortiz-Santana B."/>
            <person name="Ovrebo C."/>
            <person name="Racz N."/>
            <person name="Riley R."/>
            <person name="Savchenko A."/>
            <person name="Shiryaev A."/>
            <person name="Soop K."/>
            <person name="Spirin V."/>
            <person name="Szebenyi C."/>
            <person name="Tomsovsky M."/>
            <person name="Tulloss R.E."/>
            <person name="Uehling J."/>
            <person name="Grigoriev I.V."/>
            <person name="Vagvolgyi C."/>
            <person name="Papp T."/>
            <person name="Martin F.M."/>
            <person name="Miettinen O."/>
            <person name="Hibbett D.S."/>
            <person name="Nagy L.G."/>
        </authorList>
    </citation>
    <scope>NUCLEOTIDE SEQUENCE [LARGE SCALE GENOMIC DNA]</scope>
    <source>
        <strain evidence="2 3">HHB13444</strain>
    </source>
</reference>
<evidence type="ECO:0000313" key="3">
    <source>
        <dbReference type="Proteomes" id="UP000308197"/>
    </source>
</evidence>
<evidence type="ECO:0000313" key="2">
    <source>
        <dbReference type="EMBL" id="TFK92188.1"/>
    </source>
</evidence>
<organism evidence="2 3">
    <name type="scientific">Polyporus arcularius HHB13444</name>
    <dbReference type="NCBI Taxonomy" id="1314778"/>
    <lineage>
        <taxon>Eukaryota</taxon>
        <taxon>Fungi</taxon>
        <taxon>Dikarya</taxon>
        <taxon>Basidiomycota</taxon>
        <taxon>Agaricomycotina</taxon>
        <taxon>Agaricomycetes</taxon>
        <taxon>Polyporales</taxon>
        <taxon>Polyporaceae</taxon>
        <taxon>Polyporus</taxon>
    </lineage>
</organism>
<feature type="region of interest" description="Disordered" evidence="1">
    <location>
        <begin position="374"/>
        <end position="417"/>
    </location>
</feature>
<feature type="compositionally biased region" description="Basic and acidic residues" evidence="1">
    <location>
        <begin position="494"/>
        <end position="504"/>
    </location>
</feature>
<feature type="compositionally biased region" description="Basic and acidic residues" evidence="1">
    <location>
        <begin position="558"/>
        <end position="569"/>
    </location>
</feature>
<dbReference type="InParanoid" id="A0A5C3PWD5"/>
<dbReference type="AlphaFoldDB" id="A0A5C3PWD5"/>
<proteinExistence type="predicted"/>
<name>A0A5C3PWD5_9APHY</name>
<evidence type="ECO:0000256" key="1">
    <source>
        <dbReference type="SAM" id="MobiDB-lite"/>
    </source>
</evidence>
<feature type="region of interest" description="Disordered" evidence="1">
    <location>
        <begin position="178"/>
        <end position="270"/>
    </location>
</feature>
<feature type="region of interest" description="Disordered" evidence="1">
    <location>
        <begin position="493"/>
        <end position="569"/>
    </location>
</feature>
<dbReference type="EMBL" id="ML211003">
    <property type="protein sequence ID" value="TFK92188.1"/>
    <property type="molecule type" value="Genomic_DNA"/>
</dbReference>
<feature type="compositionally biased region" description="Basic and acidic residues" evidence="1">
    <location>
        <begin position="240"/>
        <end position="251"/>
    </location>
</feature>
<feature type="compositionally biased region" description="Low complexity" evidence="1">
    <location>
        <begin position="534"/>
        <end position="546"/>
    </location>
</feature>
<sequence length="569" mass="63303">MSVGRNGLSVAFAIPRAAGSYFVALPCRMDQNGFGDAPPFAPQPPVPHGYYHSMQMQAFNMAQMQPAFWQPQPGFAPGLPMQPIPPWVTFASAPFPGRGQGMATGAGGPGATFAVDHAHSTELDARHPRDILVGALKNGKELGLSQREVLEHLQNLEKYKGIDWTAYFLENAVLPSGNSDIASRNESRGACVSQGSRATTSPDEPVQKKRRTTQDVRTTIGSGRRRGRQRKALPGNQRSAHSESHSRDDRGLAPSLSPARVPGRRPKRGGTLLEFHNETYIPPSENSSKPIVPLRDPGDDLNRFSAEEKIFFIHYLKWRLRTGRVPSKCFLLAELAKELPHRDVEAWKKHWDDYPTLPDEIYIAARKRAEDEALLSEESDSSTLSPVPSSDDEFSPTSPRLDPSSRPAIVSTSSPVNQKVTEDDLRAMVMYMIEKRHVWGQYRSHYHRWEEFSRRKENMRRRSHSGWNRAAVTYAAQIEQIYNECIAQMSGAGSEEKHEEEATRDLVCPLNEGEEGAALRIPAEPPREPKHSSDTGSTGAAGSSKKSPSKSENMTVKVKREYMKVSDCD</sequence>
<feature type="compositionally biased region" description="Polar residues" evidence="1">
    <location>
        <begin position="193"/>
        <end position="202"/>
    </location>
</feature>
<dbReference type="Proteomes" id="UP000308197">
    <property type="component" value="Unassembled WGS sequence"/>
</dbReference>